<dbReference type="AlphaFoldDB" id="A0A918R494"/>
<dbReference type="EMBL" id="BMWZ01000005">
    <property type="protein sequence ID" value="GGZ86118.1"/>
    <property type="molecule type" value="Genomic_DNA"/>
</dbReference>
<protein>
    <recommendedName>
        <fullName evidence="2">ASPIC/UnbV domain-containing protein</fullName>
    </recommendedName>
</protein>
<reference evidence="3" key="2">
    <citation type="submission" date="2020-09" db="EMBL/GenBank/DDBJ databases">
        <authorList>
            <person name="Sun Q."/>
            <person name="Kim S."/>
        </authorList>
    </citation>
    <scope>NUCLEOTIDE SEQUENCE</scope>
    <source>
        <strain evidence="3">KCTC 12710</strain>
    </source>
</reference>
<accession>A0A918R494</accession>
<evidence type="ECO:0000256" key="1">
    <source>
        <dbReference type="ARBA" id="ARBA00022729"/>
    </source>
</evidence>
<proteinExistence type="predicted"/>
<dbReference type="RefSeq" id="WP_189361284.1">
    <property type="nucleotide sequence ID" value="NZ_BMWZ01000005.1"/>
</dbReference>
<dbReference type="SUPFAM" id="SSF69318">
    <property type="entry name" value="Integrin alpha N-terminal domain"/>
    <property type="match status" value="3"/>
</dbReference>
<dbReference type="InterPro" id="IPR027039">
    <property type="entry name" value="Crtac1"/>
</dbReference>
<comment type="caution">
    <text evidence="3">The sequence shown here is derived from an EMBL/GenBank/DDBJ whole genome shotgun (WGS) entry which is preliminary data.</text>
</comment>
<organism evidence="3 4">
    <name type="scientific">Algibacter mikhailovii</name>
    <dbReference type="NCBI Taxonomy" id="425498"/>
    <lineage>
        <taxon>Bacteria</taxon>
        <taxon>Pseudomonadati</taxon>
        <taxon>Bacteroidota</taxon>
        <taxon>Flavobacteriia</taxon>
        <taxon>Flavobacteriales</taxon>
        <taxon>Flavobacteriaceae</taxon>
        <taxon>Algibacter</taxon>
    </lineage>
</organism>
<evidence type="ECO:0000313" key="3">
    <source>
        <dbReference type="EMBL" id="GGZ86118.1"/>
    </source>
</evidence>
<keyword evidence="4" id="KW-1185">Reference proteome</keyword>
<feature type="domain" description="ASPIC/UnbV" evidence="2">
    <location>
        <begin position="539"/>
        <end position="606"/>
    </location>
</feature>
<reference evidence="3" key="1">
    <citation type="journal article" date="2014" name="Int. J. Syst. Evol. Microbiol.">
        <title>Complete genome sequence of Corynebacterium casei LMG S-19264T (=DSM 44701T), isolated from a smear-ripened cheese.</title>
        <authorList>
            <consortium name="US DOE Joint Genome Institute (JGI-PGF)"/>
            <person name="Walter F."/>
            <person name="Albersmeier A."/>
            <person name="Kalinowski J."/>
            <person name="Ruckert C."/>
        </authorList>
    </citation>
    <scope>NUCLEOTIDE SEQUENCE</scope>
    <source>
        <strain evidence="3">KCTC 12710</strain>
    </source>
</reference>
<keyword evidence="1" id="KW-0732">Signal</keyword>
<evidence type="ECO:0000313" key="4">
    <source>
        <dbReference type="Proteomes" id="UP000636004"/>
    </source>
</evidence>
<dbReference type="Gene3D" id="2.130.10.130">
    <property type="entry name" value="Integrin alpha, N-terminal"/>
    <property type="match status" value="4"/>
</dbReference>
<sequence>MKFTTLVFLFSFLTVFNCADKNSKKEVLSKELPKKTEYLFSAISKDSSNINFINTIVESEDFNYYNYVYSYVSGGVAAADFDNDGLIDLFFTSGQGQNKLYKNKGKFVFEDVSEVSGITDESGFDMGTTVADVNNDGYLDVYICRGGWTNDDAILSNLLYINNGDFTFTEKANAFGVDDTNRGIGASFFDYDNDGDLDLFLSNAPNMNPNSRKIINLKDVENNPETDLLKGSDKLYRNNGNNHFVDVSLKAGIKRDIGFGLNPQVGDLNNDGWLDVYVSNDFSIPDFAYINNKNGTFSDSRDTMFKHMSNTSMGSDMADINNDGLNDMVVLDMSPEDYIRSKTTMSMTSINKFQEMIDKGYHYQYMHNVLQLNNGNDTFSEIANLAGIAKTDWSWAVLLADFDLDGYKDIFISNGIYRDLMSRDKNNEILNILRSRRRKPTKKDFLEYTQMLPQEKAYNYFYKNNKDLTFSKAENTWGNFGATFSNGATYADLDNDGDLDLIVNNIDEAATVLKNNAIEQNKGSYLKLSFSDYYKNRNGVGTTAKLYLNNGELQSHSLINSRGYLSSTPNQIHFGIPNNTSIDSLQIQWPNGKIQNITTTPIDTLLQIKYDKRHVSNKPKLKYNKLFEELNTPYSHKEKVFNDYDIQLLLPHKLSQLGPAIAKADINKDGIDDLFIGGAHGQSGKILLGTLSGKFNIIASKIFSEDKKYEDISAVFFDADGDNDLDLYVASGSYEFREDSPLLQDRLYINNNGHFVRSKSNLPTVNSVGSVVISADYDGDGDNDLFVGSRVIPDKYPYAPKSYLLINNNGDFTDEIDNHAPELENIGMLTCAQWVDMDNDSDLDLVVAGAWTGITVFLNNNGKLSKDKTHHSLATTIGWWNTILVKDVDGDGDLDIIAGNLGLNYKFHASLEQPFHIYTKDFDNNGSEDIMLAKYYNGSEVPVRGKSCTAQQMPHLSQKFKNYNDFANAGIKDILGEGINTSLHYEANEFRSGIFINNKASGYTFMPFTNEAQIAPINSIIYEDFDHDGIKDLLMAGNNYMSEVETTRADAGTGFFLKGQQGGEFNFIPNRFSGFVADRDVRGLLLLKNHKKNYVFVSNNNDMHQFYILR</sequence>
<dbReference type="Proteomes" id="UP000636004">
    <property type="component" value="Unassembled WGS sequence"/>
</dbReference>
<dbReference type="PANTHER" id="PTHR16026">
    <property type="entry name" value="CARTILAGE ACIDIC PROTEIN 1"/>
    <property type="match status" value="1"/>
</dbReference>
<gene>
    <name evidence="3" type="ORF">GCM10007028_25530</name>
</gene>
<name>A0A918R494_9FLAO</name>
<dbReference type="InterPro" id="IPR028994">
    <property type="entry name" value="Integrin_alpha_N"/>
</dbReference>
<dbReference type="InterPro" id="IPR013517">
    <property type="entry name" value="FG-GAP"/>
</dbReference>
<dbReference type="PANTHER" id="PTHR16026:SF0">
    <property type="entry name" value="CARTILAGE ACIDIC PROTEIN 1"/>
    <property type="match status" value="1"/>
</dbReference>
<dbReference type="InterPro" id="IPR011519">
    <property type="entry name" value="UnbV_ASPIC"/>
</dbReference>
<evidence type="ECO:0000259" key="2">
    <source>
        <dbReference type="Pfam" id="PF07593"/>
    </source>
</evidence>
<dbReference type="Pfam" id="PF13517">
    <property type="entry name" value="FG-GAP_3"/>
    <property type="match status" value="6"/>
</dbReference>
<dbReference type="Pfam" id="PF07593">
    <property type="entry name" value="UnbV_ASPIC"/>
    <property type="match status" value="1"/>
</dbReference>